<dbReference type="Pfam" id="PF11528">
    <property type="entry name" value="DUF3224"/>
    <property type="match status" value="1"/>
</dbReference>
<evidence type="ECO:0000313" key="2">
    <source>
        <dbReference type="Proteomes" id="UP001595724"/>
    </source>
</evidence>
<keyword evidence="2" id="KW-1185">Reference proteome</keyword>
<dbReference type="InterPro" id="IPR023159">
    <property type="entry name" value="SO1590-like_sf"/>
</dbReference>
<organism evidence="1 2">
    <name type="scientific">Luteimonas notoginsengisoli</name>
    <dbReference type="NCBI Taxonomy" id="1578200"/>
    <lineage>
        <taxon>Bacteria</taxon>
        <taxon>Pseudomonadati</taxon>
        <taxon>Pseudomonadota</taxon>
        <taxon>Gammaproteobacteria</taxon>
        <taxon>Lysobacterales</taxon>
        <taxon>Lysobacteraceae</taxon>
        <taxon>Luteimonas</taxon>
    </lineage>
</organism>
<dbReference type="SUPFAM" id="SSF159238">
    <property type="entry name" value="SO1590-like"/>
    <property type="match status" value="1"/>
</dbReference>
<name>A0ABV7UZW9_9GAMM</name>
<comment type="caution">
    <text evidence="1">The sequence shown here is derived from an EMBL/GenBank/DDBJ whole genome shotgun (WGS) entry which is preliminary data.</text>
</comment>
<dbReference type="EMBL" id="JBHRYF010000014">
    <property type="protein sequence ID" value="MFC3661369.1"/>
    <property type="molecule type" value="Genomic_DNA"/>
</dbReference>
<evidence type="ECO:0000313" key="1">
    <source>
        <dbReference type="EMBL" id="MFC3661369.1"/>
    </source>
</evidence>
<sequence>MKQVKGTFDVRRTGQSVVEGAGEETNMARIRLEKTFHGALEASSVVEMTSVGTAVPGSAAYVAIEHVRGRLDGRDGSFALQHAGTMDRGTPSLSVSIVPDSGTGELDGLSGTMHIDVADGQHFYTLEFELA</sequence>
<dbReference type="InterPro" id="IPR021607">
    <property type="entry name" value="DUF3224"/>
</dbReference>
<proteinExistence type="predicted"/>
<dbReference type="Gene3D" id="2.40.350.10">
    <property type="entry name" value="SO1590-like"/>
    <property type="match status" value="1"/>
</dbReference>
<protein>
    <submittedName>
        <fullName evidence="1">DUF3224 domain-containing protein</fullName>
    </submittedName>
</protein>
<reference evidence="2" key="1">
    <citation type="journal article" date="2019" name="Int. J. Syst. Evol. Microbiol.">
        <title>The Global Catalogue of Microorganisms (GCM) 10K type strain sequencing project: providing services to taxonomists for standard genome sequencing and annotation.</title>
        <authorList>
            <consortium name="The Broad Institute Genomics Platform"/>
            <consortium name="The Broad Institute Genome Sequencing Center for Infectious Disease"/>
            <person name="Wu L."/>
            <person name="Ma J."/>
        </authorList>
    </citation>
    <scope>NUCLEOTIDE SEQUENCE [LARGE SCALE GENOMIC DNA]</scope>
    <source>
        <strain evidence="2">KCTC 42211</strain>
    </source>
</reference>
<gene>
    <name evidence="1" type="ORF">ACFOM9_15005</name>
</gene>
<dbReference type="Proteomes" id="UP001595724">
    <property type="component" value="Unassembled WGS sequence"/>
</dbReference>
<accession>A0ABV7UZW9</accession>
<dbReference type="RefSeq" id="WP_386712659.1">
    <property type="nucleotide sequence ID" value="NZ_JBHRYF010000014.1"/>
</dbReference>